<keyword evidence="1" id="KW-0227">DNA damage</keyword>
<comment type="caution">
    <text evidence="3">The sequence shown here is derived from an EMBL/GenBank/DDBJ whole genome shotgun (WGS) entry which is preliminary data.</text>
</comment>
<dbReference type="GO" id="GO:0043139">
    <property type="term" value="F:5'-3' DNA helicase activity"/>
    <property type="evidence" value="ECO:0007669"/>
    <property type="project" value="UniProtKB-EC"/>
</dbReference>
<dbReference type="GO" id="GO:0005524">
    <property type="term" value="F:ATP binding"/>
    <property type="evidence" value="ECO:0007669"/>
    <property type="project" value="UniProtKB-KW"/>
</dbReference>
<dbReference type="InterPro" id="IPR010285">
    <property type="entry name" value="DNA_helicase_pif1-like_DEAD"/>
</dbReference>
<accession>A0AAV1KT69</accession>
<evidence type="ECO:0000256" key="1">
    <source>
        <dbReference type="RuleBase" id="RU363044"/>
    </source>
</evidence>
<dbReference type="GO" id="GO:0000723">
    <property type="term" value="P:telomere maintenance"/>
    <property type="evidence" value="ECO:0007669"/>
    <property type="project" value="InterPro"/>
</dbReference>
<protein>
    <recommendedName>
        <fullName evidence="1">ATP-dependent DNA helicase</fullName>
        <ecNumber evidence="1">5.6.2.3</ecNumber>
    </recommendedName>
</protein>
<keyword evidence="1" id="KW-0233">DNA recombination</keyword>
<evidence type="ECO:0000313" key="3">
    <source>
        <dbReference type="EMBL" id="CAK1585454.1"/>
    </source>
</evidence>
<dbReference type="GO" id="GO:0016787">
    <property type="term" value="F:hydrolase activity"/>
    <property type="evidence" value="ECO:0007669"/>
    <property type="project" value="UniProtKB-KW"/>
</dbReference>
<comment type="similarity">
    <text evidence="1">Belongs to the helicase family.</text>
</comment>
<evidence type="ECO:0000313" key="4">
    <source>
        <dbReference type="Proteomes" id="UP001314205"/>
    </source>
</evidence>
<comment type="catalytic activity">
    <reaction evidence="1">
        <text>ATP + H2O = ADP + phosphate + H(+)</text>
        <dbReference type="Rhea" id="RHEA:13065"/>
        <dbReference type="ChEBI" id="CHEBI:15377"/>
        <dbReference type="ChEBI" id="CHEBI:15378"/>
        <dbReference type="ChEBI" id="CHEBI:30616"/>
        <dbReference type="ChEBI" id="CHEBI:43474"/>
        <dbReference type="ChEBI" id="CHEBI:456216"/>
        <dbReference type="EC" id="5.6.2.3"/>
    </reaction>
</comment>
<keyword evidence="4" id="KW-1185">Reference proteome</keyword>
<proteinExistence type="inferred from homology"/>
<reference evidence="3 4" key="1">
    <citation type="submission" date="2023-11" db="EMBL/GenBank/DDBJ databases">
        <authorList>
            <person name="Hedman E."/>
            <person name="Englund M."/>
            <person name="Stromberg M."/>
            <person name="Nyberg Akerstrom W."/>
            <person name="Nylinder S."/>
            <person name="Jareborg N."/>
            <person name="Kallberg Y."/>
            <person name="Kronander E."/>
        </authorList>
    </citation>
    <scope>NUCLEOTIDE SEQUENCE [LARGE SCALE GENOMIC DNA]</scope>
</reference>
<dbReference type="GO" id="GO:0006310">
    <property type="term" value="P:DNA recombination"/>
    <property type="evidence" value="ECO:0007669"/>
    <property type="project" value="UniProtKB-KW"/>
</dbReference>
<evidence type="ECO:0000259" key="2">
    <source>
        <dbReference type="Pfam" id="PF05970"/>
    </source>
</evidence>
<keyword evidence="1" id="KW-0347">Helicase</keyword>
<dbReference type="EMBL" id="CAVLGL010000079">
    <property type="protein sequence ID" value="CAK1585454.1"/>
    <property type="molecule type" value="Genomic_DNA"/>
</dbReference>
<dbReference type="Pfam" id="PF05970">
    <property type="entry name" value="PIF1"/>
    <property type="match status" value="1"/>
</dbReference>
<keyword evidence="1" id="KW-0234">DNA repair</keyword>
<organism evidence="3 4">
    <name type="scientific">Parnassius mnemosyne</name>
    <name type="common">clouded apollo</name>
    <dbReference type="NCBI Taxonomy" id="213953"/>
    <lineage>
        <taxon>Eukaryota</taxon>
        <taxon>Metazoa</taxon>
        <taxon>Ecdysozoa</taxon>
        <taxon>Arthropoda</taxon>
        <taxon>Hexapoda</taxon>
        <taxon>Insecta</taxon>
        <taxon>Pterygota</taxon>
        <taxon>Neoptera</taxon>
        <taxon>Endopterygota</taxon>
        <taxon>Lepidoptera</taxon>
        <taxon>Glossata</taxon>
        <taxon>Ditrysia</taxon>
        <taxon>Papilionoidea</taxon>
        <taxon>Papilionidae</taxon>
        <taxon>Parnassiinae</taxon>
        <taxon>Parnassini</taxon>
        <taxon>Parnassius</taxon>
        <taxon>Driopa</taxon>
    </lineage>
</organism>
<dbReference type="AlphaFoldDB" id="A0AAV1KT69"/>
<feature type="domain" description="DNA helicase Pif1-like DEAD-box helicase" evidence="2">
    <location>
        <begin position="32"/>
        <end position="103"/>
    </location>
</feature>
<comment type="cofactor">
    <cofactor evidence="1">
        <name>Mg(2+)</name>
        <dbReference type="ChEBI" id="CHEBI:18420"/>
    </cofactor>
</comment>
<keyword evidence="1" id="KW-0378">Hydrolase</keyword>
<dbReference type="PANTHER" id="PTHR10492">
    <property type="match status" value="1"/>
</dbReference>
<dbReference type="Proteomes" id="UP001314205">
    <property type="component" value="Unassembled WGS sequence"/>
</dbReference>
<dbReference type="GO" id="GO:0006281">
    <property type="term" value="P:DNA repair"/>
    <property type="evidence" value="ECO:0007669"/>
    <property type="project" value="UniProtKB-KW"/>
</dbReference>
<keyword evidence="1" id="KW-0067">ATP-binding</keyword>
<dbReference type="EC" id="5.6.2.3" evidence="1"/>
<keyword evidence="1" id="KW-0547">Nucleotide-binding</keyword>
<sequence length="255" mass="28962">MEVYFNIRLKYECKLNNLSKETCRNKLNKIALFKGQLRQTLPVIPCSTYADEINTCLKSSRLWRNIEKVQLTVNMHVQMLQDSSAETFSKQLLDIGNGKVAVHENTGCIKLPTDFCTIINSQNTLIDHIYPDVQTQYKNLEWLAERAILAAKNVDVNQLNSKIQYLLPGDLVSYKTVDAVCDANKAVNYAIEFLNSIVAITIERWISGYFASFGYTMPFPRTYVACSRVGKPSSLFVLARDGLIKNIVHPIVLRD</sequence>
<name>A0AAV1KT69_9NEOP</name>
<gene>
    <name evidence="3" type="ORF">PARMNEM_LOCUS6536</name>
</gene>